<feature type="compositionally biased region" description="Basic residues" evidence="3">
    <location>
        <begin position="166"/>
        <end position="175"/>
    </location>
</feature>
<evidence type="ECO:0000313" key="5">
    <source>
        <dbReference type="Ensembl" id="ENSAOWP00000025131.1"/>
    </source>
</evidence>
<protein>
    <submittedName>
        <fullName evidence="5">tRNA splicing endonuclease subunit 15</fullName>
    </submittedName>
</protein>
<dbReference type="PANTHER" id="PTHR28582:SF1">
    <property type="entry name" value="TRNA-SPLICING ENDONUCLEASE SUBUNIT SEN15"/>
    <property type="match status" value="1"/>
</dbReference>
<comment type="similarity">
    <text evidence="1">Belongs to the SEN15 family.</text>
</comment>
<dbReference type="GO" id="GO:0003676">
    <property type="term" value="F:nucleic acid binding"/>
    <property type="evidence" value="ECO:0007669"/>
    <property type="project" value="InterPro"/>
</dbReference>
<dbReference type="AlphaFoldDB" id="A0A8B9QG65"/>
<dbReference type="InterPro" id="IPR018593">
    <property type="entry name" value="tRNA-endonuc_su_Sen15"/>
</dbReference>
<evidence type="ECO:0000256" key="2">
    <source>
        <dbReference type="ARBA" id="ARBA00022694"/>
    </source>
</evidence>
<dbReference type="GO" id="GO:0005634">
    <property type="term" value="C:nucleus"/>
    <property type="evidence" value="ECO:0007669"/>
    <property type="project" value="UniProtKB-ARBA"/>
</dbReference>
<dbReference type="InterPro" id="IPR036167">
    <property type="entry name" value="tRNA_intron_Endo_cat-like_sf"/>
</dbReference>
<dbReference type="Ensembl" id="ENSAOWT00000028495.1">
    <property type="protein sequence ID" value="ENSAOWP00000025131.1"/>
    <property type="gene ID" value="ENSAOWG00000017011.1"/>
</dbReference>
<accession>A0A8B9QG65</accession>
<feature type="domain" description="tRNA-splicing endonuclease subunit Sen15" evidence="4">
    <location>
        <begin position="62"/>
        <end position="154"/>
    </location>
</feature>
<organism evidence="5 6">
    <name type="scientific">Apteryx owenii</name>
    <name type="common">Little spotted kiwi</name>
    <dbReference type="NCBI Taxonomy" id="8824"/>
    <lineage>
        <taxon>Eukaryota</taxon>
        <taxon>Metazoa</taxon>
        <taxon>Chordata</taxon>
        <taxon>Craniata</taxon>
        <taxon>Vertebrata</taxon>
        <taxon>Euteleostomi</taxon>
        <taxon>Archelosauria</taxon>
        <taxon>Archosauria</taxon>
        <taxon>Dinosauria</taxon>
        <taxon>Saurischia</taxon>
        <taxon>Theropoda</taxon>
        <taxon>Coelurosauria</taxon>
        <taxon>Aves</taxon>
        <taxon>Palaeognathae</taxon>
        <taxon>Apterygiformes</taxon>
        <taxon>Apterygidae</taxon>
        <taxon>Apteryx</taxon>
    </lineage>
</organism>
<evidence type="ECO:0000259" key="4">
    <source>
        <dbReference type="Pfam" id="PF09631"/>
    </source>
</evidence>
<evidence type="ECO:0000256" key="3">
    <source>
        <dbReference type="SAM" id="MobiDB-lite"/>
    </source>
</evidence>
<dbReference type="PANTHER" id="PTHR28582">
    <property type="entry name" value="TRNA-SPLICING ENDONUCLEASE SUBUNIT SEN15"/>
    <property type="match status" value="1"/>
</dbReference>
<reference evidence="5" key="2">
    <citation type="submission" date="2025-09" db="UniProtKB">
        <authorList>
            <consortium name="Ensembl"/>
        </authorList>
    </citation>
    <scope>IDENTIFICATION</scope>
</reference>
<reference evidence="5" key="1">
    <citation type="submission" date="2025-08" db="UniProtKB">
        <authorList>
            <consortium name="Ensembl"/>
        </authorList>
    </citation>
    <scope>IDENTIFICATION</scope>
</reference>
<dbReference type="SUPFAM" id="SSF53032">
    <property type="entry name" value="tRNA-intron endonuclease catalytic domain-like"/>
    <property type="match status" value="1"/>
</dbReference>
<dbReference type="InterPro" id="IPR011856">
    <property type="entry name" value="tRNA_endonuc-like_dom_sf"/>
</dbReference>
<dbReference type="Pfam" id="PF09631">
    <property type="entry name" value="Sen15"/>
    <property type="match status" value="1"/>
</dbReference>
<evidence type="ECO:0000256" key="1">
    <source>
        <dbReference type="ARBA" id="ARBA00006091"/>
    </source>
</evidence>
<keyword evidence="6" id="KW-1185">Reference proteome</keyword>
<feature type="region of interest" description="Disordered" evidence="3">
    <location>
        <begin position="1"/>
        <end position="40"/>
    </location>
</feature>
<feature type="region of interest" description="Disordered" evidence="3">
    <location>
        <begin position="152"/>
        <end position="175"/>
    </location>
</feature>
<dbReference type="GO" id="GO:0006388">
    <property type="term" value="P:tRNA splicing, via endonucleolytic cleavage and ligation"/>
    <property type="evidence" value="ECO:0007669"/>
    <property type="project" value="InterPro"/>
</dbReference>
<evidence type="ECO:0000313" key="6">
    <source>
        <dbReference type="Proteomes" id="UP000694424"/>
    </source>
</evidence>
<name>A0A8B9QG65_APTOW</name>
<sequence>AQPPGAARSEVALHRGAHGAGGRPGGRGQRPGGWRLRGRAGCERRRGLGGGRWRQLDGGSPHGRNWHEVKYVGLAELQLICLHAREREVDSQQVVVPVPVHISLSHERIREIMQKASLPQDKPDTPQSVTLAIVESDSTVVYYKMTDGFVMPDPPDDTEDIDNKQWRKKRKKLFK</sequence>
<dbReference type="Gene3D" id="3.40.1350.10">
    <property type="match status" value="1"/>
</dbReference>
<proteinExistence type="inferred from homology"/>
<dbReference type="Proteomes" id="UP000694424">
    <property type="component" value="Unplaced"/>
</dbReference>
<keyword evidence="2" id="KW-0819">tRNA processing</keyword>
<feature type="compositionally biased region" description="Gly residues" evidence="3">
    <location>
        <begin position="18"/>
        <end position="31"/>
    </location>
</feature>